<name>A0A9W7G010_9STRA</name>
<dbReference type="GO" id="GO:0016020">
    <property type="term" value="C:membrane"/>
    <property type="evidence" value="ECO:0007669"/>
    <property type="project" value="UniProtKB-SubCell"/>
</dbReference>
<keyword evidence="11" id="KW-0732">Signal</keyword>
<evidence type="ECO:0000256" key="8">
    <source>
        <dbReference type="PROSITE-ProRule" id="PRU00282"/>
    </source>
</evidence>
<keyword evidence="3 9" id="KW-0813">Transport</keyword>
<gene>
    <name evidence="12" type="ORF">TrCOL_g9358</name>
</gene>
<dbReference type="OrthoDB" id="448427at2759"/>
<evidence type="ECO:0000256" key="5">
    <source>
        <dbReference type="ARBA" id="ARBA00022737"/>
    </source>
</evidence>
<accession>A0A9W7G010</accession>
<evidence type="ECO:0000256" key="9">
    <source>
        <dbReference type="RuleBase" id="RU000488"/>
    </source>
</evidence>
<comment type="subcellular location">
    <subcellularLocation>
        <location evidence="1">Membrane</location>
        <topology evidence="1">Multi-pass membrane protein</topology>
    </subcellularLocation>
</comment>
<comment type="similarity">
    <text evidence="2 9">Belongs to the mitochondrial carrier (TC 2.A.29) family.</text>
</comment>
<dbReference type="InterPro" id="IPR023395">
    <property type="entry name" value="MCP_dom_sf"/>
</dbReference>
<dbReference type="Gene3D" id="1.50.40.10">
    <property type="entry name" value="Mitochondrial carrier domain"/>
    <property type="match status" value="2"/>
</dbReference>
<feature type="transmembrane region" description="Helical" evidence="10">
    <location>
        <begin position="468"/>
        <end position="486"/>
    </location>
</feature>
<dbReference type="PANTHER" id="PTHR45667">
    <property type="entry name" value="S-ADENOSYLMETHIONINE MITOCHONDRIAL CARRIER PROTEIN"/>
    <property type="match status" value="1"/>
</dbReference>
<evidence type="ECO:0000256" key="11">
    <source>
        <dbReference type="SAM" id="SignalP"/>
    </source>
</evidence>
<evidence type="ECO:0000313" key="13">
    <source>
        <dbReference type="Proteomes" id="UP001165065"/>
    </source>
</evidence>
<feature type="repeat" description="Solcar" evidence="8">
    <location>
        <begin position="310"/>
        <end position="391"/>
    </location>
</feature>
<keyword evidence="5" id="KW-0677">Repeat</keyword>
<keyword evidence="4 8" id="KW-0812">Transmembrane</keyword>
<feature type="chain" id="PRO_5040776603" evidence="11">
    <location>
        <begin position="17"/>
        <end position="492"/>
    </location>
</feature>
<evidence type="ECO:0000256" key="4">
    <source>
        <dbReference type="ARBA" id="ARBA00022692"/>
    </source>
</evidence>
<evidence type="ECO:0000256" key="2">
    <source>
        <dbReference type="ARBA" id="ARBA00006375"/>
    </source>
</evidence>
<feature type="repeat" description="Solcar" evidence="8">
    <location>
        <begin position="403"/>
        <end position="486"/>
    </location>
</feature>
<reference evidence="13" key="1">
    <citation type="journal article" date="2023" name="Commun. Biol.">
        <title>Genome analysis of Parmales, the sister group of diatoms, reveals the evolutionary specialization of diatoms from phago-mixotrophs to photoautotrophs.</title>
        <authorList>
            <person name="Ban H."/>
            <person name="Sato S."/>
            <person name="Yoshikawa S."/>
            <person name="Yamada K."/>
            <person name="Nakamura Y."/>
            <person name="Ichinomiya M."/>
            <person name="Sato N."/>
            <person name="Blanc-Mathieu R."/>
            <person name="Endo H."/>
            <person name="Kuwata A."/>
            <person name="Ogata H."/>
        </authorList>
    </citation>
    <scope>NUCLEOTIDE SEQUENCE [LARGE SCALE GENOMIC DNA]</scope>
</reference>
<evidence type="ECO:0000256" key="6">
    <source>
        <dbReference type="ARBA" id="ARBA00022989"/>
    </source>
</evidence>
<dbReference type="AlphaFoldDB" id="A0A9W7G010"/>
<keyword evidence="7 8" id="KW-0472">Membrane</keyword>
<dbReference type="SUPFAM" id="SSF103506">
    <property type="entry name" value="Mitochondrial carrier"/>
    <property type="match status" value="1"/>
</dbReference>
<sequence length="492" mass="53350">MRHLFLLLLFVGSGFPFTAKVVKLSQSRPPFSSRSGLTSIDLTCDRGADSRLAPLSWHGRDFAATFLIPIILSASLTFNPLPSHAAYGPSGAVVNSPPVVKSLSLEEFLNLPKAKRRQFEGSFISCTTAKGAKQCKPVSVIDGLLNDMKVDEIKYLDVYKQLEEIGGNDEQRLEEQKRLQERQRILQQLAKEPAWVNYAAGFTASCVSTLVMHPLDTIKTRLMSKKSSLSSEGPDGSDDFALVDGNDGVDLSPHTQTKSAPSTFTLSSLPSLYEGLFANMLKEAPASALYLGLYESSLVFLTQFGFFQEYPLIAYLLSGAIGELVGSMIRAPAEAVKTRLQTGDLDFLSAVSATFGAEGLKNTFTAWSSSLFRDVPAGAIQIALFELTKTLIIDDPNISFDVNTLASEALIGGFGGGMGAFLTNPSDVVTTKIISGGAKVSAREVFIQVLTEEGALGFLKGWKQRTTYWALAIGIFLSVYCSLRQYSLSFFL</sequence>
<comment type="caution">
    <text evidence="12">The sequence shown here is derived from an EMBL/GenBank/DDBJ whole genome shotgun (WGS) entry which is preliminary data.</text>
</comment>
<dbReference type="InterPro" id="IPR018108">
    <property type="entry name" value="MCP_transmembrane"/>
</dbReference>
<evidence type="ECO:0000256" key="7">
    <source>
        <dbReference type="ARBA" id="ARBA00023136"/>
    </source>
</evidence>
<proteinExistence type="inferred from homology"/>
<evidence type="ECO:0000256" key="1">
    <source>
        <dbReference type="ARBA" id="ARBA00004141"/>
    </source>
</evidence>
<dbReference type="EMBL" id="BRYA01000618">
    <property type="protein sequence ID" value="GMI25830.1"/>
    <property type="molecule type" value="Genomic_DNA"/>
</dbReference>
<organism evidence="12 13">
    <name type="scientific">Triparma columacea</name>
    <dbReference type="NCBI Taxonomy" id="722753"/>
    <lineage>
        <taxon>Eukaryota</taxon>
        <taxon>Sar</taxon>
        <taxon>Stramenopiles</taxon>
        <taxon>Ochrophyta</taxon>
        <taxon>Bolidophyceae</taxon>
        <taxon>Parmales</taxon>
        <taxon>Triparmaceae</taxon>
        <taxon>Triparma</taxon>
    </lineage>
</organism>
<dbReference type="Pfam" id="PF00153">
    <property type="entry name" value="Mito_carr"/>
    <property type="match status" value="3"/>
</dbReference>
<dbReference type="PROSITE" id="PS50920">
    <property type="entry name" value="SOLCAR"/>
    <property type="match status" value="3"/>
</dbReference>
<keyword evidence="13" id="KW-1185">Reference proteome</keyword>
<dbReference type="Proteomes" id="UP001165065">
    <property type="component" value="Unassembled WGS sequence"/>
</dbReference>
<evidence type="ECO:0000256" key="3">
    <source>
        <dbReference type="ARBA" id="ARBA00022448"/>
    </source>
</evidence>
<feature type="signal peptide" evidence="11">
    <location>
        <begin position="1"/>
        <end position="16"/>
    </location>
</feature>
<feature type="repeat" description="Solcar" evidence="8">
    <location>
        <begin position="192"/>
        <end position="300"/>
    </location>
</feature>
<keyword evidence="6 10" id="KW-1133">Transmembrane helix</keyword>
<evidence type="ECO:0000313" key="12">
    <source>
        <dbReference type="EMBL" id="GMI25830.1"/>
    </source>
</evidence>
<protein>
    <submittedName>
        <fullName evidence="12">Uncharacterized protein</fullName>
    </submittedName>
</protein>
<evidence type="ECO:0000256" key="10">
    <source>
        <dbReference type="SAM" id="Phobius"/>
    </source>
</evidence>